<evidence type="ECO:0000313" key="1">
    <source>
        <dbReference type="EMBL" id="KKM96501.1"/>
    </source>
</evidence>
<proteinExistence type="predicted"/>
<dbReference type="AlphaFoldDB" id="A0A0F9MAW2"/>
<comment type="caution">
    <text evidence="1">The sequence shown here is derived from an EMBL/GenBank/DDBJ whole genome shotgun (WGS) entry which is preliminary data.</text>
</comment>
<organism evidence="1">
    <name type="scientific">marine sediment metagenome</name>
    <dbReference type="NCBI Taxonomy" id="412755"/>
    <lineage>
        <taxon>unclassified sequences</taxon>
        <taxon>metagenomes</taxon>
        <taxon>ecological metagenomes</taxon>
    </lineage>
</organism>
<accession>A0A0F9MAW2</accession>
<name>A0A0F9MAW2_9ZZZZ</name>
<reference evidence="1" key="1">
    <citation type="journal article" date="2015" name="Nature">
        <title>Complex archaea that bridge the gap between prokaryotes and eukaryotes.</title>
        <authorList>
            <person name="Spang A."/>
            <person name="Saw J.H."/>
            <person name="Jorgensen S.L."/>
            <person name="Zaremba-Niedzwiedzka K."/>
            <person name="Martijn J."/>
            <person name="Lind A.E."/>
            <person name="van Eijk R."/>
            <person name="Schleper C."/>
            <person name="Guy L."/>
            <person name="Ettema T.J."/>
        </authorList>
    </citation>
    <scope>NUCLEOTIDE SEQUENCE</scope>
</reference>
<protein>
    <submittedName>
        <fullName evidence="1">Uncharacterized protein</fullName>
    </submittedName>
</protein>
<gene>
    <name evidence="1" type="ORF">LCGC14_1177360</name>
</gene>
<sequence>MSDKGMTHSAECYRWHHGCATAMVERLQARFQQLETLVSITRDNIKGGYWEDWLLLPNQQYATMSEACEALVPVPSGEGKEATT</sequence>
<dbReference type="EMBL" id="LAZR01005871">
    <property type="protein sequence ID" value="KKM96501.1"/>
    <property type="molecule type" value="Genomic_DNA"/>
</dbReference>